<gene>
    <name evidence="8" type="ORF">ADIWIN_3311</name>
</gene>
<reference evidence="8 9" key="1">
    <citation type="journal article" date="2013" name="Genome Announc.">
        <title>Draft Genome Sequence of Winogradskyella psychrotolerans RS-3T, Isolated from the Marine Transect of Kongsfjorden, Ny-Alesund, Svalbard, Arctic Ocean.</title>
        <authorList>
            <person name="Kumar Pinnaka A."/>
            <person name="Ara S."/>
            <person name="Singh A."/>
            <person name="Shivaji S."/>
        </authorList>
    </citation>
    <scope>NUCLEOTIDE SEQUENCE [LARGE SCALE GENOMIC DNA]</scope>
    <source>
        <strain evidence="8 9">RS-3</strain>
    </source>
</reference>
<evidence type="ECO:0000313" key="8">
    <source>
        <dbReference type="EMBL" id="EPR71004.1"/>
    </source>
</evidence>
<dbReference type="InterPro" id="IPR039426">
    <property type="entry name" value="TonB-dep_rcpt-like"/>
</dbReference>
<evidence type="ECO:0000256" key="7">
    <source>
        <dbReference type="PROSITE-ProRule" id="PRU01360"/>
    </source>
</evidence>
<protein>
    <submittedName>
        <fullName evidence="8">TonB-dependent receptor</fullName>
    </submittedName>
</protein>
<evidence type="ECO:0000256" key="5">
    <source>
        <dbReference type="ARBA" id="ARBA00023136"/>
    </source>
</evidence>
<keyword evidence="4 7" id="KW-0812">Transmembrane</keyword>
<keyword evidence="9" id="KW-1185">Reference proteome</keyword>
<organism evidence="8 9">
    <name type="scientific">Winogradskyella psychrotolerans RS-3</name>
    <dbReference type="NCBI Taxonomy" id="641526"/>
    <lineage>
        <taxon>Bacteria</taxon>
        <taxon>Pseudomonadati</taxon>
        <taxon>Bacteroidota</taxon>
        <taxon>Flavobacteriia</taxon>
        <taxon>Flavobacteriales</taxon>
        <taxon>Flavobacteriaceae</taxon>
        <taxon>Winogradskyella</taxon>
    </lineage>
</organism>
<comment type="caution">
    <text evidence="8">The sequence shown here is derived from an EMBL/GenBank/DDBJ whole genome shotgun (WGS) entry which is preliminary data.</text>
</comment>
<evidence type="ECO:0000256" key="3">
    <source>
        <dbReference type="ARBA" id="ARBA00022452"/>
    </source>
</evidence>
<dbReference type="RefSeq" id="WP_020897030.1">
    <property type="nucleotide sequence ID" value="NZ_ATMR01000171.1"/>
</dbReference>
<evidence type="ECO:0000256" key="6">
    <source>
        <dbReference type="ARBA" id="ARBA00023237"/>
    </source>
</evidence>
<dbReference type="PROSITE" id="PS52016">
    <property type="entry name" value="TONB_DEPENDENT_REC_3"/>
    <property type="match status" value="1"/>
</dbReference>
<dbReference type="STRING" id="641526.ADIWIN_3311"/>
<dbReference type="Proteomes" id="UP000014962">
    <property type="component" value="Unassembled WGS sequence"/>
</dbReference>
<keyword evidence="3 7" id="KW-1134">Transmembrane beta strand</keyword>
<dbReference type="InterPro" id="IPR036942">
    <property type="entry name" value="Beta-barrel_TonB_sf"/>
</dbReference>
<dbReference type="GO" id="GO:0009279">
    <property type="term" value="C:cell outer membrane"/>
    <property type="evidence" value="ECO:0007669"/>
    <property type="project" value="UniProtKB-SubCell"/>
</dbReference>
<dbReference type="SUPFAM" id="SSF56935">
    <property type="entry name" value="Porins"/>
    <property type="match status" value="1"/>
</dbReference>
<keyword evidence="5 7" id="KW-0472">Membrane</keyword>
<keyword evidence="6 7" id="KW-0998">Cell outer membrane</keyword>
<keyword evidence="2 7" id="KW-0813">Transport</keyword>
<evidence type="ECO:0000256" key="4">
    <source>
        <dbReference type="ARBA" id="ARBA00022692"/>
    </source>
</evidence>
<dbReference type="EMBL" id="ATMR01000171">
    <property type="protein sequence ID" value="EPR71004.1"/>
    <property type="molecule type" value="Genomic_DNA"/>
</dbReference>
<comment type="subcellular location">
    <subcellularLocation>
        <location evidence="1 7">Cell outer membrane</location>
        <topology evidence="1 7">Multi-pass membrane protein</topology>
    </subcellularLocation>
</comment>
<name>S7WW49_9FLAO</name>
<proteinExistence type="inferred from homology"/>
<dbReference type="AlphaFoldDB" id="S7WW49"/>
<evidence type="ECO:0000313" key="9">
    <source>
        <dbReference type="Proteomes" id="UP000014962"/>
    </source>
</evidence>
<evidence type="ECO:0000256" key="2">
    <source>
        <dbReference type="ARBA" id="ARBA00022448"/>
    </source>
</evidence>
<keyword evidence="8" id="KW-0675">Receptor</keyword>
<evidence type="ECO:0000256" key="1">
    <source>
        <dbReference type="ARBA" id="ARBA00004571"/>
    </source>
</evidence>
<dbReference type="Gene3D" id="2.40.170.20">
    <property type="entry name" value="TonB-dependent receptor, beta-barrel domain"/>
    <property type="match status" value="1"/>
</dbReference>
<sequence>MSPSEASKDYIYALDANGDPYAPAWHTFNLRTQYQYNDQLSLTASLENITDQRYRPYSSGITAAGRNFILALKYTL</sequence>
<comment type="similarity">
    <text evidence="7">Belongs to the TonB-dependent receptor family.</text>
</comment>
<dbReference type="eggNOG" id="COG4771">
    <property type="taxonomic scope" value="Bacteria"/>
</dbReference>
<accession>S7WW49</accession>